<dbReference type="GeneID" id="30034316"/>
<dbReference type="PROSITE" id="PS51352">
    <property type="entry name" value="THIOREDOXIN_2"/>
    <property type="match status" value="1"/>
</dbReference>
<dbReference type="SUPFAM" id="SSF52833">
    <property type="entry name" value="Thioredoxin-like"/>
    <property type="match status" value="1"/>
</dbReference>
<dbReference type="InterPro" id="IPR017937">
    <property type="entry name" value="Thioredoxin_CS"/>
</dbReference>
<dbReference type="KEGG" id="slb:AWJ20_2408"/>
<dbReference type="AlphaFoldDB" id="A0A161HMB7"/>
<keyword evidence="4" id="KW-0413">Isomerase</keyword>
<gene>
    <name evidence="4" type="primary">MPD1</name>
    <name evidence="4" type="ORF">AWJ20_2408</name>
</gene>
<organism evidence="4 5">
    <name type="scientific">Sugiyamaella lignohabitans</name>
    <dbReference type="NCBI Taxonomy" id="796027"/>
    <lineage>
        <taxon>Eukaryota</taxon>
        <taxon>Fungi</taxon>
        <taxon>Dikarya</taxon>
        <taxon>Ascomycota</taxon>
        <taxon>Saccharomycotina</taxon>
        <taxon>Dipodascomycetes</taxon>
        <taxon>Dipodascales</taxon>
        <taxon>Trichomonascaceae</taxon>
        <taxon>Sugiyamaella</taxon>
    </lineage>
</organism>
<evidence type="ECO:0000259" key="3">
    <source>
        <dbReference type="PROSITE" id="PS51352"/>
    </source>
</evidence>
<evidence type="ECO:0000256" key="2">
    <source>
        <dbReference type="SAM" id="Phobius"/>
    </source>
</evidence>
<protein>
    <submittedName>
        <fullName evidence="4">Protein disulfide isomerase MPD1</fullName>
    </submittedName>
</protein>
<feature type="domain" description="Thioredoxin" evidence="3">
    <location>
        <begin position="30"/>
        <end position="175"/>
    </location>
</feature>
<dbReference type="Proteomes" id="UP000189580">
    <property type="component" value="Chromosome b"/>
</dbReference>
<evidence type="ECO:0000313" key="5">
    <source>
        <dbReference type="Proteomes" id="UP000189580"/>
    </source>
</evidence>
<evidence type="ECO:0000256" key="1">
    <source>
        <dbReference type="SAM" id="MobiDB-lite"/>
    </source>
</evidence>
<proteinExistence type="predicted"/>
<dbReference type="Gene3D" id="3.40.30.10">
    <property type="entry name" value="Glutaredoxin"/>
    <property type="match status" value="1"/>
</dbReference>
<feature type="transmembrane region" description="Helical" evidence="2">
    <location>
        <begin position="21"/>
        <end position="42"/>
    </location>
</feature>
<dbReference type="InterPro" id="IPR013766">
    <property type="entry name" value="Thioredoxin_domain"/>
</dbReference>
<keyword evidence="2" id="KW-0812">Transmembrane</keyword>
<name>A0A161HMB7_9ASCO</name>
<sequence length="366" mass="41248">MSFSLSRQEGNFSLSNALYKLFSTVFIGFLLIGGSVTAAGFYEEEGSPVRELNPKTFQKEVVNSNSVSIVEFYAPWCGYCQKLLPEYLKAAKSLKGLATVAAVNCDDRINKELCATYKIEGFPTIKVFRPHKVDLSDNNKRDLNKRNIRSPPAVEVYNGERKADNIVNFVMSRLRNYVAALKPGNIDGFLTSAKTANKPKVIVLASVKSKHSGSGVIPPLLKALSSDFVYKYAFGYIDHKQPDSLWEKFGISKDPLNEEPKLIIIPPRTGSTSESDSKDESPIEPIIYSGTLKKAPIAEFLDTYIKDLRRNLKKKKEEEKEKNHVQKDSNTEPEKDLEKEEKSSNEQPEEEPKKQQKRTIKDKEDL</sequence>
<reference evidence="4 5" key="1">
    <citation type="submission" date="2016-02" db="EMBL/GenBank/DDBJ databases">
        <title>Complete genome sequence and transcriptome regulation of the pentose utilising yeast Sugiyamaella lignohabitans.</title>
        <authorList>
            <person name="Bellasio M."/>
            <person name="Peymann A."/>
            <person name="Valli M."/>
            <person name="Sipitzky M."/>
            <person name="Graf A."/>
            <person name="Sauer M."/>
            <person name="Marx H."/>
            <person name="Mattanovich D."/>
        </authorList>
    </citation>
    <scope>NUCLEOTIDE SEQUENCE [LARGE SCALE GENOMIC DNA]</scope>
    <source>
        <strain evidence="4 5">CBS 10342</strain>
    </source>
</reference>
<dbReference type="GO" id="GO:0034976">
    <property type="term" value="P:response to endoplasmic reticulum stress"/>
    <property type="evidence" value="ECO:0007669"/>
    <property type="project" value="TreeGrafter"/>
</dbReference>
<dbReference type="InterPro" id="IPR036249">
    <property type="entry name" value="Thioredoxin-like_sf"/>
</dbReference>
<dbReference type="GO" id="GO:0015035">
    <property type="term" value="F:protein-disulfide reductase activity"/>
    <property type="evidence" value="ECO:0007669"/>
    <property type="project" value="TreeGrafter"/>
</dbReference>
<feature type="region of interest" description="Disordered" evidence="1">
    <location>
        <begin position="314"/>
        <end position="366"/>
    </location>
</feature>
<dbReference type="PANTHER" id="PTHR45815">
    <property type="entry name" value="PROTEIN DISULFIDE-ISOMERASE A6"/>
    <property type="match status" value="1"/>
</dbReference>
<dbReference type="CDD" id="cd03002">
    <property type="entry name" value="PDI_a_MPD1_like"/>
    <property type="match status" value="1"/>
</dbReference>
<dbReference type="OrthoDB" id="10264505at2759"/>
<dbReference type="GO" id="GO:0016853">
    <property type="term" value="F:isomerase activity"/>
    <property type="evidence" value="ECO:0007669"/>
    <property type="project" value="UniProtKB-KW"/>
</dbReference>
<dbReference type="PANTHER" id="PTHR45815:SF3">
    <property type="entry name" value="PROTEIN DISULFIDE-ISOMERASE A6"/>
    <property type="match status" value="1"/>
</dbReference>
<keyword evidence="2" id="KW-1133">Transmembrane helix</keyword>
<dbReference type="EMBL" id="CP014503">
    <property type="protein sequence ID" value="ANB14797.1"/>
    <property type="molecule type" value="Genomic_DNA"/>
</dbReference>
<dbReference type="RefSeq" id="XP_018737274.1">
    <property type="nucleotide sequence ID" value="XM_018879349.1"/>
</dbReference>
<keyword evidence="2" id="KW-0472">Membrane</keyword>
<evidence type="ECO:0000313" key="4">
    <source>
        <dbReference type="EMBL" id="ANB14797.1"/>
    </source>
</evidence>
<accession>A0A161HMB7</accession>
<feature type="region of interest" description="Disordered" evidence="1">
    <location>
        <begin position="260"/>
        <end position="284"/>
    </location>
</feature>
<dbReference type="Pfam" id="PF00085">
    <property type="entry name" value="Thioredoxin"/>
    <property type="match status" value="1"/>
</dbReference>
<keyword evidence="5" id="KW-1185">Reference proteome</keyword>
<dbReference type="PROSITE" id="PS00194">
    <property type="entry name" value="THIOREDOXIN_1"/>
    <property type="match status" value="1"/>
</dbReference>
<dbReference type="GO" id="GO:0005788">
    <property type="term" value="C:endoplasmic reticulum lumen"/>
    <property type="evidence" value="ECO:0007669"/>
    <property type="project" value="TreeGrafter"/>
</dbReference>
<dbReference type="PRINTS" id="PR00421">
    <property type="entry name" value="THIOREDOXIN"/>
</dbReference>